<organism evidence="1 2">
    <name type="scientific">Cucumis melo var. makuwa</name>
    <name type="common">Oriental melon</name>
    <dbReference type="NCBI Taxonomy" id="1194695"/>
    <lineage>
        <taxon>Eukaryota</taxon>
        <taxon>Viridiplantae</taxon>
        <taxon>Streptophyta</taxon>
        <taxon>Embryophyta</taxon>
        <taxon>Tracheophyta</taxon>
        <taxon>Spermatophyta</taxon>
        <taxon>Magnoliopsida</taxon>
        <taxon>eudicotyledons</taxon>
        <taxon>Gunneridae</taxon>
        <taxon>Pentapetalae</taxon>
        <taxon>rosids</taxon>
        <taxon>fabids</taxon>
        <taxon>Cucurbitales</taxon>
        <taxon>Cucurbitaceae</taxon>
        <taxon>Benincaseae</taxon>
        <taxon>Cucumis</taxon>
    </lineage>
</organism>
<proteinExistence type="predicted"/>
<comment type="caution">
    <text evidence="1">The sequence shown here is derived from an EMBL/GenBank/DDBJ whole genome shotgun (WGS) entry which is preliminary data.</text>
</comment>
<evidence type="ECO:0000313" key="2">
    <source>
        <dbReference type="Proteomes" id="UP000321947"/>
    </source>
</evidence>
<protein>
    <submittedName>
        <fullName evidence="1">Uncharacterized protein</fullName>
    </submittedName>
</protein>
<reference evidence="1 2" key="1">
    <citation type="submission" date="2019-08" db="EMBL/GenBank/DDBJ databases">
        <title>Draft genome sequences of two oriental melons (Cucumis melo L. var makuwa).</title>
        <authorList>
            <person name="Kwon S.-Y."/>
        </authorList>
    </citation>
    <scope>NUCLEOTIDE SEQUENCE [LARGE SCALE GENOMIC DNA]</scope>
    <source>
        <strain evidence="2">cv. Chang Bougi</strain>
        <tissue evidence="1">Leaf</tissue>
    </source>
</reference>
<sequence length="147" mass="17331">MSMKRKRLAPLRKELKNDDEVFKKVEINLPLLTTIKQNPRYAKFLKEKNLPEKCRNLGMFSLPCTIEDSDMNDSDEFILDKESEKTLSNEFTLPPQDNEIKLKVLLSHLKYVFLEDKNIVPILILRELSKEQEERLLESLKKNKQAI</sequence>
<evidence type="ECO:0000313" key="1">
    <source>
        <dbReference type="EMBL" id="TYJ97072.1"/>
    </source>
</evidence>
<name>A0A5D3BB59_CUCMM</name>
<accession>A0A5D3BB59</accession>
<dbReference type="EMBL" id="SSTD01019069">
    <property type="protein sequence ID" value="TYJ97072.1"/>
    <property type="molecule type" value="Genomic_DNA"/>
</dbReference>
<dbReference type="AlphaFoldDB" id="A0A5D3BB59"/>
<gene>
    <name evidence="1" type="ORF">E5676_scaffold506G001420</name>
</gene>
<dbReference type="Proteomes" id="UP000321947">
    <property type="component" value="Unassembled WGS sequence"/>
</dbReference>